<reference evidence="1" key="1">
    <citation type="submission" date="2017-10" db="EMBL/GenBank/DDBJ databases">
        <authorList>
            <person name="Banno H."/>
            <person name="Chua N.-H."/>
        </authorList>
    </citation>
    <scope>NUCLEOTIDE SEQUENCE [LARGE SCALE GENOMIC DNA]</scope>
</reference>
<protein>
    <submittedName>
        <fullName evidence="1">Uncharacterized protein</fullName>
    </submittedName>
</protein>
<dbReference type="GeneID" id="40100956"/>
<gene>
    <name evidence="1" type="primary">g416</name>
</gene>
<reference evidence="3" key="2">
    <citation type="submission" date="2017-10" db="EMBL/GenBank/DDBJ databases">
        <authorList>
            <person name="Skurnik M."/>
        </authorList>
    </citation>
    <scope>NUCLEOTIDE SEQUENCE [LARGE SCALE GENOMIC DNA]</scope>
</reference>
<dbReference type="Proteomes" id="UP000240931">
    <property type="component" value="Segment"/>
</dbReference>
<evidence type="ECO:0000313" key="2">
    <source>
        <dbReference type="EMBL" id="VUE36462.1"/>
    </source>
</evidence>
<dbReference type="EMBL" id="LT960551">
    <property type="protein sequence ID" value="SOK58693.1"/>
    <property type="molecule type" value="Genomic_DNA"/>
</dbReference>
<dbReference type="Proteomes" id="UP000317227">
    <property type="component" value="Segment"/>
</dbReference>
<sequence>MKPDYIECLASGAGHNYQKQSIPSEYICGTEGLEPTEVVQCQYCGEEKK</sequence>
<dbReference type="EMBL" id="LR596615">
    <property type="protein sequence ID" value="VUE36462.1"/>
    <property type="molecule type" value="Genomic_DNA"/>
</dbReference>
<reference evidence="2 4" key="3">
    <citation type="submission" date="2019-06" db="EMBL/GenBank/DDBJ databases">
        <authorList>
            <person name="Bower L."/>
            <person name="Leinonen R."/>
        </authorList>
    </citation>
    <scope>NUCLEOTIDE SEQUENCE [LARGE SCALE GENOMIC DNA]</scope>
</reference>
<accession>A0A2C9CXW8</accession>
<dbReference type="OrthoDB" id="28772at10239"/>
<dbReference type="RefSeq" id="YP_009624026.1">
    <property type="nucleotide sequence ID" value="NC_042116.1"/>
</dbReference>
<evidence type="ECO:0000313" key="1">
    <source>
        <dbReference type="EMBL" id="SOK58693.1"/>
    </source>
</evidence>
<name>A0A2C9CXW8_9CAUD</name>
<keyword evidence="3" id="KW-1185">Reference proteome</keyword>
<organism evidence="1 3">
    <name type="scientific">Yersinia phage fHe-Yen9-04</name>
    <dbReference type="NCBI Taxonomy" id="2052742"/>
    <lineage>
        <taxon>Viruses</taxon>
        <taxon>Duplodnaviria</taxon>
        <taxon>Heunggongvirae</taxon>
        <taxon>Uroviricota</taxon>
        <taxon>Caudoviricetes</taxon>
        <taxon>Eneladusvirus</taxon>
        <taxon>Eneladusvirus Yen904</taxon>
    </lineage>
</organism>
<evidence type="ECO:0000313" key="4">
    <source>
        <dbReference type="Proteomes" id="UP000317227"/>
    </source>
</evidence>
<proteinExistence type="predicted"/>
<dbReference type="KEGG" id="vg:40100956"/>
<evidence type="ECO:0000313" key="3">
    <source>
        <dbReference type="Proteomes" id="UP000240931"/>
    </source>
</evidence>